<protein>
    <recommendedName>
        <fullName evidence="3">DUF2971 domain-containing protein</fullName>
    </recommendedName>
</protein>
<gene>
    <name evidence="1" type="ORF">COMA1_11403</name>
</gene>
<proteinExistence type="predicted"/>
<dbReference type="EMBL" id="CZQA01000001">
    <property type="protein sequence ID" value="CUS33892.1"/>
    <property type="molecule type" value="Genomic_DNA"/>
</dbReference>
<reference evidence="1 2" key="1">
    <citation type="submission" date="2015-10" db="EMBL/GenBank/DDBJ databases">
        <authorList>
            <person name="Gilbert D.G."/>
        </authorList>
    </citation>
    <scope>NUCLEOTIDE SEQUENCE [LARGE SCALE GENOMIC DNA]</scope>
    <source>
        <strain evidence="1">COMA1</strain>
    </source>
</reference>
<accession>A0A0S4LDB4</accession>
<dbReference type="OrthoDB" id="8550178at2"/>
<dbReference type="Pfam" id="PF11185">
    <property type="entry name" value="DUF2971"/>
    <property type="match status" value="1"/>
</dbReference>
<organism evidence="1 2">
    <name type="scientific">Candidatus Nitrospira nitrosa</name>
    <dbReference type="NCBI Taxonomy" id="1742972"/>
    <lineage>
        <taxon>Bacteria</taxon>
        <taxon>Pseudomonadati</taxon>
        <taxon>Nitrospirota</taxon>
        <taxon>Nitrospiria</taxon>
        <taxon>Nitrospirales</taxon>
        <taxon>Nitrospiraceae</taxon>
        <taxon>Nitrospira</taxon>
    </lineage>
</organism>
<evidence type="ECO:0000313" key="2">
    <source>
        <dbReference type="Proteomes" id="UP000199032"/>
    </source>
</evidence>
<sequence length="323" mass="37119">MSDMSEALEEHKELMHYTGAGGLHGIISSRTLWASHTSFMNDTEEILGFYNRVLPMLLKQELEQLVIDSGDFSGNVKNASRLGIDLIDYTVKTWIERLKELARAQDYFVTSFCTTTNDWISRNGLLSQWRAYGEDGGYAIVFDAEKLHSLLIAEGKLYYEEQLNETEVEYNLAQFSDIKSVQTRKCIVDLQKTVYAQLRNQRIDYADAAENVCKLSMLCKHRGFEEEKEVRIVVREPSLNMGQDIQSQSGRPYRKVWSYIRNGVSVPCIHLFEDQKLDALPIRRVIVGPHSDKVDRKRAVELLLREHTVNAEVLTSETPYRGK</sequence>
<evidence type="ECO:0000313" key="1">
    <source>
        <dbReference type="EMBL" id="CUS33892.1"/>
    </source>
</evidence>
<name>A0A0S4LDB4_9BACT</name>
<dbReference type="Proteomes" id="UP000199032">
    <property type="component" value="Unassembled WGS sequence"/>
</dbReference>
<keyword evidence="2" id="KW-1185">Reference proteome</keyword>
<evidence type="ECO:0008006" key="3">
    <source>
        <dbReference type="Google" id="ProtNLM"/>
    </source>
</evidence>
<dbReference type="AlphaFoldDB" id="A0A0S4LDB4"/>
<dbReference type="InterPro" id="IPR021352">
    <property type="entry name" value="DUF2971"/>
</dbReference>